<dbReference type="EMBL" id="AZIM01070851">
    <property type="protein sequence ID" value="ETE55903.1"/>
    <property type="molecule type" value="Genomic_DNA"/>
</dbReference>
<name>V8N2K7_OPHHA</name>
<reference evidence="2 3" key="1">
    <citation type="journal article" date="2013" name="Proc. Natl. Acad. Sci. U.S.A.">
        <title>The king cobra genome reveals dynamic gene evolution and adaptation in the snake venom system.</title>
        <authorList>
            <person name="Vonk F.J."/>
            <person name="Casewell N.R."/>
            <person name="Henkel C.V."/>
            <person name="Heimberg A.M."/>
            <person name="Jansen H.J."/>
            <person name="McCleary R.J."/>
            <person name="Kerkkamp H.M."/>
            <person name="Vos R.A."/>
            <person name="Guerreiro I."/>
            <person name="Calvete J.J."/>
            <person name="Wuster W."/>
            <person name="Woods A.E."/>
            <person name="Logan J.M."/>
            <person name="Harrison R.A."/>
            <person name="Castoe T.A."/>
            <person name="de Koning A.P."/>
            <person name="Pollock D.D."/>
            <person name="Yandell M."/>
            <person name="Calderon D."/>
            <person name="Renjifo C."/>
            <person name="Currier R.B."/>
            <person name="Salgado D."/>
            <person name="Pla D."/>
            <person name="Sanz L."/>
            <person name="Hyder A.S."/>
            <person name="Ribeiro J.M."/>
            <person name="Arntzen J.W."/>
            <person name="van den Thillart G.E."/>
            <person name="Boetzer M."/>
            <person name="Pirovano W."/>
            <person name="Dirks R.P."/>
            <person name="Spaink H.P."/>
            <person name="Duboule D."/>
            <person name="McGlinn E."/>
            <person name="Kini R.M."/>
            <person name="Richardson M.K."/>
        </authorList>
    </citation>
    <scope>NUCLEOTIDE SEQUENCE</scope>
    <source>
        <tissue evidence="2">Blood</tissue>
    </source>
</reference>
<protein>
    <submittedName>
        <fullName evidence="2">Uncharacterized protein</fullName>
    </submittedName>
</protein>
<dbReference type="Proteomes" id="UP000018936">
    <property type="component" value="Unassembled WGS sequence"/>
</dbReference>
<sequence>MWIHPVFHRSLLVPVLANSLHRPAPPPLDPVALQEEAEYKVDSIRDSCQLQDIHAPHLVCDFHAQFPQCSHPHGPGKGAFLAGRGWCHAPVGV</sequence>
<accession>V8N2K7</accession>
<proteinExistence type="predicted"/>
<keyword evidence="1" id="KW-0732">Signal</keyword>
<organism evidence="2 3">
    <name type="scientific">Ophiophagus hannah</name>
    <name type="common">King cobra</name>
    <name type="synonym">Naja hannah</name>
    <dbReference type="NCBI Taxonomy" id="8665"/>
    <lineage>
        <taxon>Eukaryota</taxon>
        <taxon>Metazoa</taxon>
        <taxon>Chordata</taxon>
        <taxon>Craniata</taxon>
        <taxon>Vertebrata</taxon>
        <taxon>Euteleostomi</taxon>
        <taxon>Lepidosauria</taxon>
        <taxon>Squamata</taxon>
        <taxon>Bifurcata</taxon>
        <taxon>Unidentata</taxon>
        <taxon>Episquamata</taxon>
        <taxon>Toxicofera</taxon>
        <taxon>Serpentes</taxon>
        <taxon>Colubroidea</taxon>
        <taxon>Elapidae</taxon>
        <taxon>Elapinae</taxon>
        <taxon>Ophiophagus</taxon>
    </lineage>
</organism>
<dbReference type="AlphaFoldDB" id="V8N2K7"/>
<feature type="non-terminal residue" evidence="2">
    <location>
        <position position="1"/>
    </location>
</feature>
<feature type="chain" id="PRO_5004770447" evidence="1">
    <location>
        <begin position="18"/>
        <end position="93"/>
    </location>
</feature>
<evidence type="ECO:0000313" key="3">
    <source>
        <dbReference type="Proteomes" id="UP000018936"/>
    </source>
</evidence>
<evidence type="ECO:0000256" key="1">
    <source>
        <dbReference type="SAM" id="SignalP"/>
    </source>
</evidence>
<keyword evidence="3" id="KW-1185">Reference proteome</keyword>
<feature type="signal peptide" evidence="1">
    <location>
        <begin position="1"/>
        <end position="17"/>
    </location>
</feature>
<comment type="caution">
    <text evidence="2">The sequence shown here is derived from an EMBL/GenBank/DDBJ whole genome shotgun (WGS) entry which is preliminary data.</text>
</comment>
<gene>
    <name evidence="2" type="ORF">L345_18388</name>
</gene>
<evidence type="ECO:0000313" key="2">
    <source>
        <dbReference type="EMBL" id="ETE55903.1"/>
    </source>
</evidence>